<gene>
    <name evidence="2" type="ORF">SAMN05445060_2318</name>
</gene>
<feature type="domain" description="TPR repeat" evidence="1">
    <location>
        <begin position="218"/>
        <end position="477"/>
    </location>
</feature>
<organism evidence="2 3">
    <name type="scientific">Williamsia sterculiae</name>
    <dbReference type="NCBI Taxonomy" id="1344003"/>
    <lineage>
        <taxon>Bacteria</taxon>
        <taxon>Bacillati</taxon>
        <taxon>Actinomycetota</taxon>
        <taxon>Actinomycetes</taxon>
        <taxon>Mycobacteriales</taxon>
        <taxon>Nocardiaceae</taxon>
        <taxon>Williamsia</taxon>
    </lineage>
</organism>
<dbReference type="RefSeq" id="WP_076479625.1">
    <property type="nucleotide sequence ID" value="NZ_FTNT01000006.1"/>
</dbReference>
<dbReference type="Proteomes" id="UP000186218">
    <property type="component" value="Unassembled WGS sequence"/>
</dbReference>
<evidence type="ECO:0000259" key="1">
    <source>
        <dbReference type="Pfam" id="PF23275"/>
    </source>
</evidence>
<dbReference type="Pfam" id="PF23275">
    <property type="entry name" value="TPR_23"/>
    <property type="match status" value="1"/>
</dbReference>
<evidence type="ECO:0000313" key="3">
    <source>
        <dbReference type="Proteomes" id="UP000186218"/>
    </source>
</evidence>
<accession>A0A1N7FVI5</accession>
<dbReference type="AlphaFoldDB" id="A0A1N7FVI5"/>
<sequence length="783" mass="83664">MNSPSRPWIEALHFDELPAAAARTTVLHGAVDDVAQVVSSTVGGLDWSGSAREAADVRVGRDRAALIRVGGAFTALSRAITDANTSLSTMRCRLLTAAHDYETDGYVVADDWTVRDGYNYSLARAVCAGDETATARLDRLAERRAAHAEHGSVDLHRLTVHFADADHRCAAAIHAASERLVALTPVRSSLGGAAADDIWNALQSGRHLSPDERDQLRAATTLTPDQLAALRNGAPADLPQGQYDFLRTLMCHLDGKSIAEIAGLAENNRDVDGDPSRPGPDHDVVQKSLADGLQLMSNPRIGTAAGDHGGMASLPSSVRSLLTDDLTADTTVVQPVGTAQRSVREVKAVAIRRTKDLERLTDLMASGGGDLRVGTDVDRGLTKQVAEIAGDTSDPDLPRVFGGGGPSGGSDGLTAMLDRTLLVSGTDEIAAHDVITGQNMKVTCDDGGHYVAGSHLAGIMQHHWGTHSAGASSLVDWLGHADGDGNAFRAGQAHESADVVGHFLGDGSNKAFTQDLGGRSPMLTQTLATSMAPYLGGFSGISDGHGLGDHDVEPMRPDELRHLFTGLDSDPTAASTINHAAVEWKGAMAQQFGADPSHSSSLARAAGMLDKGLRSGYHQQYDLLHDQAYDHDKEAYESAEKLYSLSVNLGSKIPVVGDYLDIPQDYLKESVIGDEPDPRTTDSAAMQALRNTAILVEDDPEYLTFQRFVGYTEQHPEVLRDNPQWTDANGALDWQKVFADKDGANHWRDVVGGIATPHWSGWDEFYADGQQAPDPEFDRKTRE</sequence>
<name>A0A1N7FVI5_9NOCA</name>
<dbReference type="STRING" id="1344003.SAMN05445060_2318"/>
<dbReference type="InterPro" id="IPR057037">
    <property type="entry name" value="TPR_rep_actino"/>
</dbReference>
<reference evidence="2 3" key="1">
    <citation type="submission" date="2017-01" db="EMBL/GenBank/DDBJ databases">
        <authorList>
            <person name="Mah S.A."/>
            <person name="Swanson W.J."/>
            <person name="Moy G.W."/>
            <person name="Vacquier V.D."/>
        </authorList>
    </citation>
    <scope>NUCLEOTIDE SEQUENCE [LARGE SCALE GENOMIC DNA]</scope>
    <source>
        <strain evidence="2 3">CPCC 203464</strain>
    </source>
</reference>
<evidence type="ECO:0000313" key="2">
    <source>
        <dbReference type="EMBL" id="SIS04266.1"/>
    </source>
</evidence>
<protein>
    <recommendedName>
        <fullName evidence="1">TPR repeat domain-containing protein</fullName>
    </recommendedName>
</protein>
<proteinExistence type="predicted"/>
<keyword evidence="3" id="KW-1185">Reference proteome</keyword>
<dbReference type="OrthoDB" id="4760328at2"/>
<dbReference type="EMBL" id="FTNT01000006">
    <property type="protein sequence ID" value="SIS04266.1"/>
    <property type="molecule type" value="Genomic_DNA"/>
</dbReference>